<dbReference type="CDD" id="cd17623">
    <property type="entry name" value="REC_OmpR_CpxR"/>
    <property type="match status" value="1"/>
</dbReference>
<keyword evidence="7" id="KW-0804">Transcription</keyword>
<dbReference type="Pfam" id="PF00486">
    <property type="entry name" value="Trans_reg_C"/>
    <property type="match status" value="1"/>
</dbReference>
<evidence type="ECO:0000313" key="13">
    <source>
        <dbReference type="Proteomes" id="UP001596091"/>
    </source>
</evidence>
<sequence>MAIARVLIIDDDVDLCRLLAERLHSEDFAIEAVHNGQRGLDLVLSQDYALVILDLMLPGMMGLDVLRHVRERSAVPILILTARGDDVDRIVGLEIGADDYLPKPFNPRELIARIRAILRRTQHVKNAAAPLIVEDMRLDRTAREAWIADKRIDLTSVEFTLLEALLDHAGQVLTRDDLTESVLGRKLGPFDRVIDVHVSNVRRKLALVADAGERIKTIRGSGYLFAVRSEAR</sequence>
<dbReference type="InterPro" id="IPR039420">
    <property type="entry name" value="WalR-like"/>
</dbReference>
<dbReference type="InterPro" id="IPR036388">
    <property type="entry name" value="WH-like_DNA-bd_sf"/>
</dbReference>
<feature type="domain" description="Response regulatory" evidence="10">
    <location>
        <begin position="5"/>
        <end position="118"/>
    </location>
</feature>
<dbReference type="Proteomes" id="UP001596091">
    <property type="component" value="Unassembled WGS sequence"/>
</dbReference>
<name>A0ABW1EC25_9BACT</name>
<evidence type="ECO:0000256" key="9">
    <source>
        <dbReference type="PROSITE-ProRule" id="PRU01091"/>
    </source>
</evidence>
<proteinExistence type="predicted"/>
<protein>
    <submittedName>
        <fullName evidence="12">Response regulator</fullName>
    </submittedName>
</protein>
<dbReference type="Gene3D" id="6.10.250.690">
    <property type="match status" value="1"/>
</dbReference>
<evidence type="ECO:0000256" key="6">
    <source>
        <dbReference type="ARBA" id="ARBA00023125"/>
    </source>
</evidence>
<evidence type="ECO:0000256" key="5">
    <source>
        <dbReference type="ARBA" id="ARBA00023015"/>
    </source>
</evidence>
<dbReference type="PROSITE" id="PS51755">
    <property type="entry name" value="OMPR_PHOB"/>
    <property type="match status" value="1"/>
</dbReference>
<dbReference type="PANTHER" id="PTHR48111:SF39">
    <property type="entry name" value="TRANSCRIPTIONAL REGULATORY PROTEIN CPXR"/>
    <property type="match status" value="1"/>
</dbReference>
<dbReference type="InterPro" id="IPR016032">
    <property type="entry name" value="Sig_transdc_resp-reg_C-effctor"/>
</dbReference>
<evidence type="ECO:0000256" key="2">
    <source>
        <dbReference type="ARBA" id="ARBA00022490"/>
    </source>
</evidence>
<feature type="modified residue" description="4-aspartylphosphate" evidence="8">
    <location>
        <position position="54"/>
    </location>
</feature>
<keyword evidence="6 9" id="KW-0238">DNA-binding</keyword>
<evidence type="ECO:0000256" key="8">
    <source>
        <dbReference type="PROSITE-ProRule" id="PRU00169"/>
    </source>
</evidence>
<dbReference type="RefSeq" id="WP_263336981.1">
    <property type="nucleotide sequence ID" value="NZ_JAGSYH010000004.1"/>
</dbReference>
<dbReference type="Gene3D" id="3.40.50.2300">
    <property type="match status" value="1"/>
</dbReference>
<dbReference type="SUPFAM" id="SSF52172">
    <property type="entry name" value="CheY-like"/>
    <property type="match status" value="1"/>
</dbReference>
<organism evidence="12 13">
    <name type="scientific">Acidicapsa dinghuensis</name>
    <dbReference type="NCBI Taxonomy" id="2218256"/>
    <lineage>
        <taxon>Bacteria</taxon>
        <taxon>Pseudomonadati</taxon>
        <taxon>Acidobacteriota</taxon>
        <taxon>Terriglobia</taxon>
        <taxon>Terriglobales</taxon>
        <taxon>Acidobacteriaceae</taxon>
        <taxon>Acidicapsa</taxon>
    </lineage>
</organism>
<evidence type="ECO:0000256" key="4">
    <source>
        <dbReference type="ARBA" id="ARBA00023012"/>
    </source>
</evidence>
<dbReference type="PANTHER" id="PTHR48111">
    <property type="entry name" value="REGULATOR OF RPOS"/>
    <property type="match status" value="1"/>
</dbReference>
<accession>A0ABW1EC25</accession>
<comment type="caution">
    <text evidence="12">The sequence shown here is derived from an EMBL/GenBank/DDBJ whole genome shotgun (WGS) entry which is preliminary data.</text>
</comment>
<evidence type="ECO:0000256" key="7">
    <source>
        <dbReference type="ARBA" id="ARBA00023163"/>
    </source>
</evidence>
<dbReference type="InterPro" id="IPR011006">
    <property type="entry name" value="CheY-like_superfamily"/>
</dbReference>
<dbReference type="PROSITE" id="PS50110">
    <property type="entry name" value="RESPONSE_REGULATORY"/>
    <property type="match status" value="1"/>
</dbReference>
<evidence type="ECO:0000256" key="3">
    <source>
        <dbReference type="ARBA" id="ARBA00022553"/>
    </source>
</evidence>
<dbReference type="CDD" id="cd00383">
    <property type="entry name" value="trans_reg_C"/>
    <property type="match status" value="1"/>
</dbReference>
<feature type="DNA-binding region" description="OmpR/PhoB-type" evidence="9">
    <location>
        <begin position="128"/>
        <end position="227"/>
    </location>
</feature>
<keyword evidence="4" id="KW-0902">Two-component regulatory system</keyword>
<keyword evidence="5" id="KW-0805">Transcription regulation</keyword>
<evidence type="ECO:0000256" key="1">
    <source>
        <dbReference type="ARBA" id="ARBA00004496"/>
    </source>
</evidence>
<dbReference type="InterPro" id="IPR001789">
    <property type="entry name" value="Sig_transdc_resp-reg_receiver"/>
</dbReference>
<keyword evidence="3 8" id="KW-0597">Phosphoprotein</keyword>
<evidence type="ECO:0000313" key="12">
    <source>
        <dbReference type="EMBL" id="MFC5861603.1"/>
    </source>
</evidence>
<dbReference type="InterPro" id="IPR001867">
    <property type="entry name" value="OmpR/PhoB-type_DNA-bd"/>
</dbReference>
<evidence type="ECO:0000259" key="10">
    <source>
        <dbReference type="PROSITE" id="PS50110"/>
    </source>
</evidence>
<gene>
    <name evidence="12" type="ORF">ACFPT7_04815</name>
</gene>
<feature type="domain" description="OmpR/PhoB-type" evidence="11">
    <location>
        <begin position="128"/>
        <end position="227"/>
    </location>
</feature>
<dbReference type="Gene3D" id="1.10.10.10">
    <property type="entry name" value="Winged helix-like DNA-binding domain superfamily/Winged helix DNA-binding domain"/>
    <property type="match status" value="1"/>
</dbReference>
<evidence type="ECO:0000259" key="11">
    <source>
        <dbReference type="PROSITE" id="PS51755"/>
    </source>
</evidence>
<dbReference type="SUPFAM" id="SSF46894">
    <property type="entry name" value="C-terminal effector domain of the bipartite response regulators"/>
    <property type="match status" value="1"/>
</dbReference>
<reference evidence="13" key="1">
    <citation type="journal article" date="2019" name="Int. J. Syst. Evol. Microbiol.">
        <title>The Global Catalogue of Microorganisms (GCM) 10K type strain sequencing project: providing services to taxonomists for standard genome sequencing and annotation.</title>
        <authorList>
            <consortium name="The Broad Institute Genomics Platform"/>
            <consortium name="The Broad Institute Genome Sequencing Center for Infectious Disease"/>
            <person name="Wu L."/>
            <person name="Ma J."/>
        </authorList>
    </citation>
    <scope>NUCLEOTIDE SEQUENCE [LARGE SCALE GENOMIC DNA]</scope>
    <source>
        <strain evidence="13">JCM 4087</strain>
    </source>
</reference>
<dbReference type="EMBL" id="JBHSPH010000002">
    <property type="protein sequence ID" value="MFC5861603.1"/>
    <property type="molecule type" value="Genomic_DNA"/>
</dbReference>
<keyword evidence="13" id="KW-1185">Reference proteome</keyword>
<dbReference type="SMART" id="SM00448">
    <property type="entry name" value="REC"/>
    <property type="match status" value="1"/>
</dbReference>
<keyword evidence="2" id="KW-0963">Cytoplasm</keyword>
<dbReference type="SMART" id="SM00862">
    <property type="entry name" value="Trans_reg_C"/>
    <property type="match status" value="1"/>
</dbReference>
<dbReference type="Pfam" id="PF00072">
    <property type="entry name" value="Response_reg"/>
    <property type="match status" value="1"/>
</dbReference>
<comment type="subcellular location">
    <subcellularLocation>
        <location evidence="1">Cytoplasm</location>
    </subcellularLocation>
</comment>
<dbReference type="InterPro" id="IPR058124">
    <property type="entry name" value="CpxR-like_REC"/>
</dbReference>